<evidence type="ECO:0000313" key="2">
    <source>
        <dbReference type="EMBL" id="CRL25950.1"/>
    </source>
</evidence>
<protein>
    <submittedName>
        <fullName evidence="2">Str. FM013</fullName>
    </submittedName>
</protein>
<dbReference type="Proteomes" id="UP000053732">
    <property type="component" value="Unassembled WGS sequence"/>
</dbReference>
<dbReference type="EMBL" id="HG793149">
    <property type="protein sequence ID" value="CRL25950.1"/>
    <property type="molecule type" value="Genomic_DNA"/>
</dbReference>
<dbReference type="AlphaFoldDB" id="A0A0G4PHT9"/>
<evidence type="ECO:0000256" key="1">
    <source>
        <dbReference type="SAM" id="MobiDB-lite"/>
    </source>
</evidence>
<sequence length="130" mass="14616">MSYYLKNEATNWYDSELTSLEKEALRVLPLEQITYGSHSPIPAPPTKRLPVEETPRLLPPTPSTRIPVPYYPPTWPGGQSSQASTGRSPPEYGYHSSGLSRAVLGGIWSPIFGNHWGYPFMDGREQSHFR</sequence>
<proteinExistence type="predicted"/>
<gene>
    <name evidence="2" type="ORF">PCAMFM013_S016g000231</name>
</gene>
<reference evidence="2 3" key="1">
    <citation type="journal article" date="2014" name="Nat. Commun.">
        <title>Multiple recent horizontal transfers of a large genomic region in cheese making fungi.</title>
        <authorList>
            <person name="Cheeseman K."/>
            <person name="Ropars J."/>
            <person name="Renault P."/>
            <person name="Dupont J."/>
            <person name="Gouzy J."/>
            <person name="Branca A."/>
            <person name="Abraham A.L."/>
            <person name="Ceppi M."/>
            <person name="Conseiller E."/>
            <person name="Debuchy R."/>
            <person name="Malagnac F."/>
            <person name="Goarin A."/>
            <person name="Silar P."/>
            <person name="Lacoste S."/>
            <person name="Sallet E."/>
            <person name="Bensimon A."/>
            <person name="Giraud T."/>
            <person name="Brygoo Y."/>
        </authorList>
    </citation>
    <scope>NUCLEOTIDE SEQUENCE [LARGE SCALE GENOMIC DNA]</scope>
    <source>
        <strain evidence="3">FM 013</strain>
    </source>
</reference>
<feature type="region of interest" description="Disordered" evidence="1">
    <location>
        <begin position="36"/>
        <end position="95"/>
    </location>
</feature>
<name>A0A0G4PHT9_PENC3</name>
<keyword evidence="3" id="KW-1185">Reference proteome</keyword>
<feature type="compositionally biased region" description="Polar residues" evidence="1">
    <location>
        <begin position="77"/>
        <end position="87"/>
    </location>
</feature>
<organism evidence="2 3">
    <name type="scientific">Penicillium camemberti (strain FM 013)</name>
    <dbReference type="NCBI Taxonomy" id="1429867"/>
    <lineage>
        <taxon>Eukaryota</taxon>
        <taxon>Fungi</taxon>
        <taxon>Dikarya</taxon>
        <taxon>Ascomycota</taxon>
        <taxon>Pezizomycotina</taxon>
        <taxon>Eurotiomycetes</taxon>
        <taxon>Eurotiomycetidae</taxon>
        <taxon>Eurotiales</taxon>
        <taxon>Aspergillaceae</taxon>
        <taxon>Penicillium</taxon>
    </lineage>
</organism>
<evidence type="ECO:0000313" key="3">
    <source>
        <dbReference type="Proteomes" id="UP000053732"/>
    </source>
</evidence>
<accession>A0A0G4PHT9</accession>